<dbReference type="InterPro" id="IPR051310">
    <property type="entry name" value="MCP_chemotaxis"/>
</dbReference>
<dbReference type="GO" id="GO:0004888">
    <property type="term" value="F:transmembrane signaling receptor activity"/>
    <property type="evidence" value="ECO:0007669"/>
    <property type="project" value="TreeGrafter"/>
</dbReference>
<dbReference type="SMART" id="SM00283">
    <property type="entry name" value="MA"/>
    <property type="match status" value="1"/>
</dbReference>
<comment type="subcellular location">
    <subcellularLocation>
        <location evidence="1">Membrane</location>
    </subcellularLocation>
</comment>
<proteinExistence type="inferred from homology"/>
<dbReference type="Pfam" id="PF00015">
    <property type="entry name" value="MCPsignal"/>
    <property type="match status" value="1"/>
</dbReference>
<dbReference type="PROSITE" id="PS50111">
    <property type="entry name" value="CHEMOTAXIS_TRANSDUC_2"/>
    <property type="match status" value="1"/>
</dbReference>
<evidence type="ECO:0000256" key="1">
    <source>
        <dbReference type="ARBA" id="ARBA00004370"/>
    </source>
</evidence>
<dbReference type="Proteomes" id="UP000000366">
    <property type="component" value="Plasmid RPME01"/>
</dbReference>
<feature type="domain" description="HAMP" evidence="6">
    <location>
        <begin position="218"/>
        <end position="270"/>
    </location>
</feature>
<evidence type="ECO:0000259" key="5">
    <source>
        <dbReference type="PROSITE" id="PS50111"/>
    </source>
</evidence>
<evidence type="ECO:0000313" key="8">
    <source>
        <dbReference type="Proteomes" id="UP000000366"/>
    </source>
</evidence>
<dbReference type="FunFam" id="1.10.287.950:FF:000001">
    <property type="entry name" value="Methyl-accepting chemotaxis sensory transducer"/>
    <property type="match status" value="1"/>
</dbReference>
<dbReference type="InterPro" id="IPR024478">
    <property type="entry name" value="HlyB_4HB_MCP"/>
</dbReference>
<geneLocation type="plasmid" evidence="7 8">
    <name>RPME01</name>
</geneLocation>
<accession>A2SMX3</accession>
<dbReference type="InterPro" id="IPR047347">
    <property type="entry name" value="YvaQ-like_sensor"/>
</dbReference>
<dbReference type="InterPro" id="IPR004089">
    <property type="entry name" value="MCPsignal_dom"/>
</dbReference>
<dbReference type="InterPro" id="IPR003660">
    <property type="entry name" value="HAMP_dom"/>
</dbReference>
<gene>
    <name evidence="7" type="primary">mcp</name>
    <name evidence="7" type="ordered locus">Mpe_B0133</name>
</gene>
<sequence>MNLSRTSIKTKLILAFALLAAIVAMVSLQALSSLSGASHQFRVFVDGVSQREALANQVMDAAAQRAIAARNLVLVTSDQDREIEKAAVVRAHEETGAALKRLNGAVHAKGSDATARDRELLAKIEEVEQRYGPVALAIVDMALHGRNQDAIEKMNAECRPLLAELLKAASSYIQYSAERSDAAAKAAEAAVAQDRLVLTLASVAAAAGAIFLGWMLSRSITSPLRRAVALAEAVASGDLTTRIDVDRQDETGQLLAALRRMNESLADMVSRVRASADGIVTASEQIASGNQDLSTRTEHQAGALQQTASSMQEMTDAVQVTAVSSGQASQLAHDAAQTAGLGGEAVQRVVSTMGEITESSRQIAEIVGVIDSLAFQTNILALNAAVEAARAGEQGRGFAVVAAEVRSLAQRSAQAAKEIKVLIGRSVEKVEAGEAQVAEAGRTMTGLVSGVRRVSDLIAQINESAREQSGGIRQVNQAVASLDSGTQQNAALVEESSAASSSLLQQAGALQQAMAFFRTNAEPAAA</sequence>
<keyword evidence="2" id="KW-0488">Methylation</keyword>
<evidence type="ECO:0000256" key="2">
    <source>
        <dbReference type="ARBA" id="ARBA00022481"/>
    </source>
</evidence>
<keyword evidence="4" id="KW-0807">Transducer</keyword>
<organism evidence="7 8">
    <name type="scientific">Methylibium petroleiphilum (strain ATCC BAA-1232 / LMG 22953 / PM1)</name>
    <dbReference type="NCBI Taxonomy" id="420662"/>
    <lineage>
        <taxon>Bacteria</taxon>
        <taxon>Pseudomonadati</taxon>
        <taxon>Pseudomonadota</taxon>
        <taxon>Betaproteobacteria</taxon>
        <taxon>Burkholderiales</taxon>
        <taxon>Sphaerotilaceae</taxon>
        <taxon>Methylibium</taxon>
    </lineage>
</organism>
<evidence type="ECO:0000256" key="3">
    <source>
        <dbReference type="ARBA" id="ARBA00029447"/>
    </source>
</evidence>
<dbReference type="Gene3D" id="6.10.340.10">
    <property type="match status" value="1"/>
</dbReference>
<dbReference type="GO" id="GO:0005886">
    <property type="term" value="C:plasma membrane"/>
    <property type="evidence" value="ECO:0007669"/>
    <property type="project" value="TreeGrafter"/>
</dbReference>
<comment type="similarity">
    <text evidence="3">Belongs to the methyl-accepting chemotaxis (MCP) protein family.</text>
</comment>
<dbReference type="CDD" id="cd06225">
    <property type="entry name" value="HAMP"/>
    <property type="match status" value="1"/>
</dbReference>
<protein>
    <submittedName>
        <fullName evidence="7">Methyl-accepting chemotaxis protein</fullName>
    </submittedName>
</protein>
<dbReference type="KEGG" id="mpt:Mpe_B0133"/>
<dbReference type="Pfam" id="PF00672">
    <property type="entry name" value="HAMP"/>
    <property type="match status" value="1"/>
</dbReference>
<dbReference type="GO" id="GO:0007165">
    <property type="term" value="P:signal transduction"/>
    <property type="evidence" value="ECO:0007669"/>
    <property type="project" value="UniProtKB-KW"/>
</dbReference>
<evidence type="ECO:0000313" key="7">
    <source>
        <dbReference type="EMBL" id="ABM96912.1"/>
    </source>
</evidence>
<dbReference type="AlphaFoldDB" id="A2SMX3"/>
<evidence type="ECO:0000256" key="4">
    <source>
        <dbReference type="PROSITE-ProRule" id="PRU00284"/>
    </source>
</evidence>
<dbReference type="EMBL" id="CP000556">
    <property type="protein sequence ID" value="ABM96912.1"/>
    <property type="molecule type" value="Genomic_DNA"/>
</dbReference>
<dbReference type="RefSeq" id="WP_011831527.1">
    <property type="nucleotide sequence ID" value="NC_008826.1"/>
</dbReference>
<dbReference type="CDD" id="cd19411">
    <property type="entry name" value="MCP2201-like_sensor"/>
    <property type="match status" value="1"/>
</dbReference>
<feature type="domain" description="Methyl-accepting transducer" evidence="5">
    <location>
        <begin position="275"/>
        <end position="504"/>
    </location>
</feature>
<keyword evidence="7" id="KW-0614">Plasmid</keyword>
<dbReference type="PANTHER" id="PTHR43531">
    <property type="entry name" value="PROTEIN ICFG"/>
    <property type="match status" value="1"/>
</dbReference>
<dbReference type="PROSITE" id="PS50885">
    <property type="entry name" value="HAMP"/>
    <property type="match status" value="1"/>
</dbReference>
<keyword evidence="8" id="KW-1185">Reference proteome</keyword>
<reference evidence="7 8" key="1">
    <citation type="journal article" date="2007" name="J. Bacteriol.">
        <title>Whole-genome analysis of the methyl tert-butyl ether-degrading beta-proteobacterium Methylibium petroleiphilum PM1.</title>
        <authorList>
            <person name="Kane S.R."/>
            <person name="Chakicherla A.Y."/>
            <person name="Chain P.S.G."/>
            <person name="Schmidt R."/>
            <person name="Shin M.W."/>
            <person name="Legler T.C."/>
            <person name="Scow K.M."/>
            <person name="Larimer F.W."/>
            <person name="Lucas S.M."/>
            <person name="Richardson P.M."/>
            <person name="Hristova K.R."/>
        </authorList>
    </citation>
    <scope>NUCLEOTIDE SEQUENCE [LARGE SCALE GENOMIC DNA]</scope>
    <source>
        <strain evidence="8">ATCC BAA-1232 / LMG 22953 / PM1</strain>
        <plasmid evidence="7 8">RPME01</plasmid>
    </source>
</reference>
<dbReference type="CDD" id="cd11386">
    <property type="entry name" value="MCP_signal"/>
    <property type="match status" value="1"/>
</dbReference>
<name>A2SMX3_METPP</name>
<evidence type="ECO:0000259" key="6">
    <source>
        <dbReference type="PROSITE" id="PS50885"/>
    </source>
</evidence>
<dbReference type="SUPFAM" id="SSF58104">
    <property type="entry name" value="Methyl-accepting chemotaxis protein (MCP) signaling domain"/>
    <property type="match status" value="1"/>
</dbReference>
<dbReference type="eggNOG" id="COG0840">
    <property type="taxonomic scope" value="Bacteria"/>
</dbReference>
<dbReference type="HOGENOM" id="CLU_000445_107_16_4"/>
<dbReference type="GO" id="GO:0006935">
    <property type="term" value="P:chemotaxis"/>
    <property type="evidence" value="ECO:0007669"/>
    <property type="project" value="TreeGrafter"/>
</dbReference>
<dbReference type="Gene3D" id="1.10.287.950">
    <property type="entry name" value="Methyl-accepting chemotaxis protein"/>
    <property type="match status" value="1"/>
</dbReference>
<dbReference type="SMART" id="SM00304">
    <property type="entry name" value="HAMP"/>
    <property type="match status" value="2"/>
</dbReference>
<dbReference type="PANTHER" id="PTHR43531:SF14">
    <property type="entry name" value="METHYL-ACCEPTING CHEMOTAXIS PROTEIN I-RELATED"/>
    <property type="match status" value="1"/>
</dbReference>
<dbReference type="Pfam" id="PF12729">
    <property type="entry name" value="4HB_MCP_1"/>
    <property type="match status" value="1"/>
</dbReference>